<dbReference type="PANTHER" id="PTHR23504">
    <property type="entry name" value="MAJOR FACILITATOR SUPERFAMILY DOMAIN-CONTAINING PROTEIN 10"/>
    <property type="match status" value="1"/>
</dbReference>
<proteinExistence type="predicted"/>
<dbReference type="EMBL" id="LVLJ01002028">
    <property type="protein sequence ID" value="OAE26944.1"/>
    <property type="molecule type" value="Genomic_DNA"/>
</dbReference>
<evidence type="ECO:0000256" key="1">
    <source>
        <dbReference type="ARBA" id="ARBA00004141"/>
    </source>
</evidence>
<feature type="transmembrane region" description="Helical" evidence="6">
    <location>
        <begin position="315"/>
        <end position="333"/>
    </location>
</feature>
<dbReference type="AlphaFoldDB" id="A0A176W1K5"/>
<dbReference type="Pfam" id="PF07690">
    <property type="entry name" value="MFS_1"/>
    <property type="match status" value="1"/>
</dbReference>
<sequence>MAYAARGSVASERLKAVWPLAPLLFSLFLHVAAYSSALPSVIDVLVGAFCNGQNECSEVIFLAGLQTVFTGIGAIFVAPLLGSLSDDYGRKPVILLVMSGSIVPAIILAYSRESTYVYIWWGLNCISGMLREAGLLSITFAFVADVVPEARQRAPAIGIAMSSISIGLLVGTLLARVISTLQVFKLSAVLHIVTVVILKLFVVESHPRHTTQPTSDVDSEKLVSLMPKTNTTSMLRETILAVRSSKLLRTVAAVAFMVHVAEAIFSSTLLYYLKAEFGFGKDEFAQFMVLMGIASIISQMLVYPVLAHFIGERGVLWVGLLGSAVNCYLYAFAWAEWVLYFSCSLGIIFALVPAAIGTIVSRGADPEQQGKVQGLVVSVKTVASVIGPIAVTPLTAAFLSDNPPFNCPGFTLIIGGTAVVVALLISLTLPRLPMPDTCFHTTNPTPTSDYVTVTTSDDGEAENEKERQVLVEP</sequence>
<evidence type="ECO:0000256" key="3">
    <source>
        <dbReference type="ARBA" id="ARBA00022692"/>
    </source>
</evidence>
<feature type="transmembrane region" description="Helical" evidence="6">
    <location>
        <begin position="156"/>
        <end position="178"/>
    </location>
</feature>
<evidence type="ECO:0000256" key="6">
    <source>
        <dbReference type="SAM" id="Phobius"/>
    </source>
</evidence>
<dbReference type="InterPro" id="IPR020846">
    <property type="entry name" value="MFS_dom"/>
</dbReference>
<dbReference type="EMBL" id="AP019869">
    <property type="protein sequence ID" value="BBN07607.1"/>
    <property type="molecule type" value="Genomic_DNA"/>
</dbReference>
<reference evidence="11" key="3">
    <citation type="journal article" date="2020" name="Curr. Biol.">
        <title>Chromatin organization in early land plants reveals an ancestral association between H3K27me3, transposons, and constitutive heterochromatin.</title>
        <authorList>
            <person name="Montgomery S.A."/>
            <person name="Tanizawa Y."/>
            <person name="Galik B."/>
            <person name="Wang N."/>
            <person name="Ito T."/>
            <person name="Mochizuki T."/>
            <person name="Akimcheva S."/>
            <person name="Bowman J.L."/>
            <person name="Cognat V."/>
            <person name="Marechal-Drouard L."/>
            <person name="Ekker H."/>
            <person name="Hong S.F."/>
            <person name="Kohchi T."/>
            <person name="Lin S.S."/>
            <person name="Liu L.D."/>
            <person name="Nakamura Y."/>
            <person name="Valeeva L.R."/>
            <person name="Shakirov E.V."/>
            <person name="Shippen D.E."/>
            <person name="Wei W.L."/>
            <person name="Yagura M."/>
            <person name="Yamaoka S."/>
            <person name="Yamato K.T."/>
            <person name="Liu C."/>
            <person name="Berger F."/>
        </authorList>
    </citation>
    <scope>NUCLEOTIDE SEQUENCE [LARGE SCALE GENOMIC DNA]</scope>
    <source>
        <strain evidence="11">Tak-1</strain>
    </source>
</reference>
<accession>A0A176W1K5</accession>
<dbReference type="InterPro" id="IPR011701">
    <property type="entry name" value="MFS"/>
</dbReference>
<evidence type="ECO:0000313" key="10">
    <source>
        <dbReference type="Proteomes" id="UP000077202"/>
    </source>
</evidence>
<feature type="transmembrane region" description="Helical" evidence="6">
    <location>
        <begin position="251"/>
        <end position="272"/>
    </location>
</feature>
<dbReference type="GO" id="GO:0022857">
    <property type="term" value="F:transmembrane transporter activity"/>
    <property type="evidence" value="ECO:0007669"/>
    <property type="project" value="InterPro"/>
</dbReference>
<evidence type="ECO:0000313" key="11">
    <source>
        <dbReference type="Proteomes" id="UP001162541"/>
    </source>
</evidence>
<dbReference type="CDD" id="cd17330">
    <property type="entry name" value="MFS_SLC46_TetA_like"/>
    <property type="match status" value="1"/>
</dbReference>
<dbReference type="Proteomes" id="UP000077202">
    <property type="component" value="Unassembled WGS sequence"/>
</dbReference>
<comment type="subcellular location">
    <subcellularLocation>
        <location evidence="1">Membrane</location>
        <topology evidence="1">Multi-pass membrane protein</topology>
    </subcellularLocation>
</comment>
<reference evidence="9 10" key="1">
    <citation type="submission" date="2016-03" db="EMBL/GenBank/DDBJ databases">
        <title>Mechanisms controlling the formation of the plant cell surface in tip-growing cells are functionally conserved among land plants.</title>
        <authorList>
            <person name="Honkanen S."/>
            <person name="Jones V.A."/>
            <person name="Morieri G."/>
            <person name="Champion C."/>
            <person name="Hetherington A.J."/>
            <person name="Kelly S."/>
            <person name="Saint-Marcoux D."/>
            <person name="Proust H."/>
            <person name="Prescott H."/>
            <person name="Dolan L."/>
        </authorList>
    </citation>
    <scope>NUCLEOTIDE SEQUENCE [LARGE SCALE GENOMIC DNA]</scope>
    <source>
        <strain evidence="10">cv. Tak-1 and cv. Tak-2</strain>
        <tissue evidence="9">Whole gametophyte</tissue>
    </source>
</reference>
<dbReference type="InterPro" id="IPR036259">
    <property type="entry name" value="MFS_trans_sf"/>
</dbReference>
<feature type="transmembrane region" description="Helical" evidence="6">
    <location>
        <begin position="284"/>
        <end position="303"/>
    </location>
</feature>
<protein>
    <recommendedName>
        <fullName evidence="7">Major facilitator superfamily (MFS) profile domain-containing protein</fullName>
    </recommendedName>
</protein>
<reference evidence="8" key="2">
    <citation type="journal article" date="2019" name="Curr. Biol.">
        <title>Chromatin organization in early land plants reveals an ancestral association between H3K27me3, transposons, and constitutive heterochromatin.</title>
        <authorList>
            <person name="Montgomery S.A."/>
            <person name="Tanizawa Y."/>
            <person name="Galik B."/>
            <person name="Wang N."/>
            <person name="Ito T."/>
            <person name="Mochizuki T."/>
            <person name="Akimcheva S."/>
            <person name="Bowman J."/>
            <person name="Cognat V."/>
            <person name="Drouard L."/>
            <person name="Ekker H."/>
            <person name="Houng S."/>
            <person name="Kohchi T."/>
            <person name="Lin S."/>
            <person name="Liu L.D."/>
            <person name="Nakamura Y."/>
            <person name="Valeeva L.R."/>
            <person name="Shakirov E.V."/>
            <person name="Shippen D.E."/>
            <person name="Wei W."/>
            <person name="Yagura M."/>
            <person name="Yamaoka S."/>
            <person name="Yamato K.T."/>
            <person name="Liu C."/>
            <person name="Berger F."/>
        </authorList>
    </citation>
    <scope>NUCLEOTIDE SEQUENCE [LARGE SCALE GENOMIC DNA]</scope>
    <source>
        <strain evidence="8">Tak-1</strain>
    </source>
</reference>
<name>A0A176W1K5_MARPO</name>
<keyword evidence="5 6" id="KW-0472">Membrane</keyword>
<dbReference type="Gene3D" id="1.20.1250.20">
    <property type="entry name" value="MFS general substrate transporter like domains"/>
    <property type="match status" value="1"/>
</dbReference>
<keyword evidence="10" id="KW-1185">Reference proteome</keyword>
<dbReference type="PRINTS" id="PR01035">
    <property type="entry name" value="TCRTETA"/>
</dbReference>
<organism evidence="9 10">
    <name type="scientific">Marchantia polymorpha subsp. ruderalis</name>
    <dbReference type="NCBI Taxonomy" id="1480154"/>
    <lineage>
        <taxon>Eukaryota</taxon>
        <taxon>Viridiplantae</taxon>
        <taxon>Streptophyta</taxon>
        <taxon>Embryophyta</taxon>
        <taxon>Marchantiophyta</taxon>
        <taxon>Marchantiopsida</taxon>
        <taxon>Marchantiidae</taxon>
        <taxon>Marchantiales</taxon>
        <taxon>Marchantiaceae</taxon>
        <taxon>Marchantia</taxon>
    </lineage>
</organism>
<feature type="transmembrane region" description="Helical" evidence="6">
    <location>
        <begin position="61"/>
        <end position="81"/>
    </location>
</feature>
<feature type="transmembrane region" description="Helical" evidence="6">
    <location>
        <begin position="339"/>
        <end position="360"/>
    </location>
</feature>
<feature type="transmembrane region" description="Helical" evidence="6">
    <location>
        <begin position="184"/>
        <end position="202"/>
    </location>
</feature>
<feature type="transmembrane region" description="Helical" evidence="6">
    <location>
        <begin position="93"/>
        <end position="112"/>
    </location>
</feature>
<dbReference type="PANTHER" id="PTHR23504:SF1">
    <property type="entry name" value="GH21943P-RELATED"/>
    <property type="match status" value="1"/>
</dbReference>
<dbReference type="GO" id="GO:0016020">
    <property type="term" value="C:membrane"/>
    <property type="evidence" value="ECO:0007669"/>
    <property type="project" value="UniProtKB-SubCell"/>
</dbReference>
<keyword evidence="3 6" id="KW-0812">Transmembrane</keyword>
<dbReference type="Proteomes" id="UP001162541">
    <property type="component" value="Chromosome 4"/>
</dbReference>
<feature type="transmembrane region" description="Helical" evidence="6">
    <location>
        <begin position="372"/>
        <end position="398"/>
    </location>
</feature>
<gene>
    <name evidence="9" type="ORF">AXG93_4413s1280</name>
    <name evidence="8" type="ORF">Mp_4g04950</name>
</gene>
<dbReference type="PROSITE" id="PS50850">
    <property type="entry name" value="MFS"/>
    <property type="match status" value="1"/>
</dbReference>
<feature type="transmembrane region" description="Helical" evidence="6">
    <location>
        <begin position="410"/>
        <end position="429"/>
    </location>
</feature>
<feature type="domain" description="Major facilitator superfamily (MFS) profile" evidence="7">
    <location>
        <begin position="14"/>
        <end position="433"/>
    </location>
</feature>
<keyword evidence="4 6" id="KW-1133">Transmembrane helix</keyword>
<evidence type="ECO:0000256" key="5">
    <source>
        <dbReference type="ARBA" id="ARBA00023136"/>
    </source>
</evidence>
<evidence type="ECO:0000256" key="4">
    <source>
        <dbReference type="ARBA" id="ARBA00022989"/>
    </source>
</evidence>
<dbReference type="InterPro" id="IPR001958">
    <property type="entry name" value="Tet-R_TetA/multi-R_MdtG-like"/>
</dbReference>
<evidence type="ECO:0000313" key="9">
    <source>
        <dbReference type="EMBL" id="OAE26944.1"/>
    </source>
</evidence>
<dbReference type="SUPFAM" id="SSF103473">
    <property type="entry name" value="MFS general substrate transporter"/>
    <property type="match status" value="1"/>
</dbReference>
<feature type="transmembrane region" description="Helical" evidence="6">
    <location>
        <begin position="118"/>
        <end position="144"/>
    </location>
</feature>
<evidence type="ECO:0000256" key="2">
    <source>
        <dbReference type="ARBA" id="ARBA00022448"/>
    </source>
</evidence>
<keyword evidence="2" id="KW-0813">Transport</keyword>
<evidence type="ECO:0000259" key="7">
    <source>
        <dbReference type="PROSITE" id="PS50850"/>
    </source>
</evidence>
<evidence type="ECO:0000313" key="8">
    <source>
        <dbReference type="EMBL" id="BBN07607.1"/>
    </source>
</evidence>